<dbReference type="Gene3D" id="3.40.50.300">
    <property type="entry name" value="P-loop containing nucleotide triphosphate hydrolases"/>
    <property type="match status" value="1"/>
</dbReference>
<dbReference type="Pfam" id="PF03205">
    <property type="entry name" value="MobB"/>
    <property type="match status" value="1"/>
</dbReference>
<dbReference type="PANTHER" id="PTHR40072:SF1">
    <property type="entry name" value="MOLYBDOPTERIN-GUANINE DINUCLEOTIDE BIOSYNTHESIS ADAPTER PROTEIN"/>
    <property type="match status" value="1"/>
</dbReference>
<reference evidence="2 3" key="1">
    <citation type="submission" date="2016-09" db="EMBL/GenBank/DDBJ databases">
        <title>Rhizobium sp. nov., a novel species isolated from the rice rhizosphere.</title>
        <authorList>
            <person name="Zhao J."/>
            <person name="Zhang X."/>
        </authorList>
    </citation>
    <scope>NUCLEOTIDE SEQUENCE [LARGE SCALE GENOMIC DNA]</scope>
    <source>
        <strain evidence="2 3">1.7048</strain>
    </source>
</reference>
<dbReference type="Proteomes" id="UP000186364">
    <property type="component" value="Unassembled WGS sequence"/>
</dbReference>
<evidence type="ECO:0000313" key="2">
    <source>
        <dbReference type="EMBL" id="OLP61540.1"/>
    </source>
</evidence>
<dbReference type="NCBIfam" id="TIGR00176">
    <property type="entry name" value="mobB"/>
    <property type="match status" value="1"/>
</dbReference>
<name>A0A1Q9B0Q0_9HYPH</name>
<dbReference type="RefSeq" id="WP_075626572.1">
    <property type="nucleotide sequence ID" value="NZ_FOAM01000011.1"/>
</dbReference>
<dbReference type="AlphaFoldDB" id="A0A1Q9B0Q0"/>
<dbReference type="EMBL" id="MKIP01000032">
    <property type="protein sequence ID" value="OLP61540.1"/>
    <property type="molecule type" value="Genomic_DNA"/>
</dbReference>
<dbReference type="InterPro" id="IPR004435">
    <property type="entry name" value="MobB_dom"/>
</dbReference>
<feature type="domain" description="Molybdopterin-guanine dinucleotide biosynthesis protein B (MobB)" evidence="1">
    <location>
        <begin position="10"/>
        <end position="143"/>
    </location>
</feature>
<evidence type="ECO:0000313" key="3">
    <source>
        <dbReference type="Proteomes" id="UP000186364"/>
    </source>
</evidence>
<sequence length="175" mass="19067">MEPQRRPQRVLGVTGWKNSGKTTLVERLVGEFIRRGLTVSTIKHAHHDFDIDRPGADSHRHRQAGAREVAVVSNARFAIMHELAGAAEPDLIAILARMAPVDLVIVEGYKREPIPKIEARRRDARSQEPLAPTDPTIFAIAADHPAEDAAVPVLDLDDTEAIADLAAERLGLSAG</sequence>
<dbReference type="InterPro" id="IPR027417">
    <property type="entry name" value="P-loop_NTPase"/>
</dbReference>
<accession>A0A1Q9B0Q0</accession>
<comment type="caution">
    <text evidence="2">The sequence shown here is derived from an EMBL/GenBank/DDBJ whole genome shotgun (WGS) entry which is preliminary data.</text>
</comment>
<organism evidence="2 3">
    <name type="scientific">Xaviernesmea oryzae</name>
    <dbReference type="NCBI Taxonomy" id="464029"/>
    <lineage>
        <taxon>Bacteria</taxon>
        <taxon>Pseudomonadati</taxon>
        <taxon>Pseudomonadota</taxon>
        <taxon>Alphaproteobacteria</taxon>
        <taxon>Hyphomicrobiales</taxon>
        <taxon>Rhizobiaceae</taxon>
        <taxon>Rhizobium/Agrobacterium group</taxon>
        <taxon>Xaviernesmea</taxon>
    </lineage>
</organism>
<keyword evidence="3" id="KW-1185">Reference proteome</keyword>
<dbReference type="CDD" id="cd03116">
    <property type="entry name" value="MobB"/>
    <property type="match status" value="1"/>
</dbReference>
<protein>
    <submittedName>
        <fullName evidence="2">Molybdopterin-guanine dinucleotide biosynthesis protein B</fullName>
    </submittedName>
</protein>
<dbReference type="GO" id="GO:0005525">
    <property type="term" value="F:GTP binding"/>
    <property type="evidence" value="ECO:0007669"/>
    <property type="project" value="InterPro"/>
</dbReference>
<dbReference type="GO" id="GO:0006777">
    <property type="term" value="P:Mo-molybdopterin cofactor biosynthetic process"/>
    <property type="evidence" value="ECO:0007669"/>
    <property type="project" value="InterPro"/>
</dbReference>
<dbReference type="SUPFAM" id="SSF52540">
    <property type="entry name" value="P-loop containing nucleoside triphosphate hydrolases"/>
    <property type="match status" value="1"/>
</dbReference>
<proteinExistence type="predicted"/>
<evidence type="ECO:0000259" key="1">
    <source>
        <dbReference type="Pfam" id="PF03205"/>
    </source>
</evidence>
<gene>
    <name evidence="2" type="ORF">BJF93_00390</name>
</gene>
<dbReference type="PANTHER" id="PTHR40072">
    <property type="entry name" value="MOLYBDOPTERIN-GUANINE DINUCLEOTIDE BIOSYNTHESIS ADAPTER PROTEIN-RELATED"/>
    <property type="match status" value="1"/>
</dbReference>
<dbReference type="InterPro" id="IPR052539">
    <property type="entry name" value="MGD_biosynthesis_adapter"/>
</dbReference>